<dbReference type="SUPFAM" id="SSF53448">
    <property type="entry name" value="Nucleotide-diphospho-sugar transferases"/>
    <property type="match status" value="1"/>
</dbReference>
<reference evidence="3 4" key="1">
    <citation type="journal article" date="2016" name="Nat. Commun.">
        <title>Thousands of microbial genomes shed light on interconnected biogeochemical processes in an aquifer system.</title>
        <authorList>
            <person name="Anantharaman K."/>
            <person name="Brown C.T."/>
            <person name="Hug L.A."/>
            <person name="Sharon I."/>
            <person name="Castelle C.J."/>
            <person name="Probst A.J."/>
            <person name="Thomas B.C."/>
            <person name="Singh A."/>
            <person name="Wilkins M.J."/>
            <person name="Karaoz U."/>
            <person name="Brodie E.L."/>
            <person name="Williams K.H."/>
            <person name="Hubbard S.S."/>
            <person name="Banfield J.F."/>
        </authorList>
    </citation>
    <scope>NUCLEOTIDE SEQUENCE [LARGE SCALE GENOMIC DNA]</scope>
</reference>
<evidence type="ECO:0000313" key="4">
    <source>
        <dbReference type="Proteomes" id="UP000178042"/>
    </source>
</evidence>
<evidence type="ECO:0000313" key="3">
    <source>
        <dbReference type="EMBL" id="OGG59321.1"/>
    </source>
</evidence>
<dbReference type="PANTHER" id="PTHR48090:SF7">
    <property type="entry name" value="RFBJ PROTEIN"/>
    <property type="match status" value="1"/>
</dbReference>
<dbReference type="Pfam" id="PF00535">
    <property type="entry name" value="Glycos_transf_2"/>
    <property type="match status" value="1"/>
</dbReference>
<protein>
    <recommendedName>
        <fullName evidence="2">Glycosyltransferase 2-like domain-containing protein</fullName>
    </recommendedName>
</protein>
<organism evidence="3 4">
    <name type="scientific">Candidatus Kaiserbacteria bacterium RIFCSPHIGHO2_02_FULL_49_16</name>
    <dbReference type="NCBI Taxonomy" id="1798490"/>
    <lineage>
        <taxon>Bacteria</taxon>
        <taxon>Candidatus Kaiseribacteriota</taxon>
    </lineage>
</organism>
<sequence length="249" mass="28490">MQARPRNYKSVGIILTWNCARFLENIYKRVPKECFDEIIIADDGSTDDTMSVAKRLGIRAFTHEHSGYGGNIKFGLKKALELGADYMVEIHGDDQYDPSFIPGALQVLSQEADFLLGSRFVDIRQPLRDKMPLVRYLANIGLSFIDRIVLRVPLTEFHTGFRMYSRNLIETVGLDGTSNDHLFSFQIIAKACYCKLRVKEISIRCNYAQEHSSISIVRSVVYALLTFGVLFYYIVAKMGFNTKLFRCKR</sequence>
<name>A0A1F6DD51_9BACT</name>
<gene>
    <name evidence="3" type="ORF">A3C86_01565</name>
</gene>
<feature type="domain" description="Glycosyltransferase 2-like" evidence="2">
    <location>
        <begin position="13"/>
        <end position="172"/>
    </location>
</feature>
<comment type="caution">
    <text evidence="3">The sequence shown here is derived from an EMBL/GenBank/DDBJ whole genome shotgun (WGS) entry which is preliminary data.</text>
</comment>
<dbReference type="InterPro" id="IPR001173">
    <property type="entry name" value="Glyco_trans_2-like"/>
</dbReference>
<evidence type="ECO:0000259" key="2">
    <source>
        <dbReference type="Pfam" id="PF00535"/>
    </source>
</evidence>
<evidence type="ECO:0000256" key="1">
    <source>
        <dbReference type="SAM" id="Phobius"/>
    </source>
</evidence>
<dbReference type="InterPro" id="IPR050256">
    <property type="entry name" value="Glycosyltransferase_2"/>
</dbReference>
<dbReference type="Proteomes" id="UP000178042">
    <property type="component" value="Unassembled WGS sequence"/>
</dbReference>
<proteinExistence type="predicted"/>
<keyword evidence="1" id="KW-1133">Transmembrane helix</keyword>
<feature type="transmembrane region" description="Helical" evidence="1">
    <location>
        <begin position="220"/>
        <end position="240"/>
    </location>
</feature>
<keyword evidence="1" id="KW-0472">Membrane</keyword>
<dbReference type="AlphaFoldDB" id="A0A1F6DD51"/>
<dbReference type="CDD" id="cd04179">
    <property type="entry name" value="DPM_DPG-synthase_like"/>
    <property type="match status" value="1"/>
</dbReference>
<accession>A0A1F6DD51</accession>
<dbReference type="EMBL" id="MFLD01000027">
    <property type="protein sequence ID" value="OGG59321.1"/>
    <property type="molecule type" value="Genomic_DNA"/>
</dbReference>
<keyword evidence="1" id="KW-0812">Transmembrane</keyword>
<dbReference type="PANTHER" id="PTHR48090">
    <property type="entry name" value="UNDECAPRENYL-PHOSPHATE 4-DEOXY-4-FORMAMIDO-L-ARABINOSE TRANSFERASE-RELATED"/>
    <property type="match status" value="1"/>
</dbReference>
<dbReference type="InterPro" id="IPR029044">
    <property type="entry name" value="Nucleotide-diphossugar_trans"/>
</dbReference>
<dbReference type="Gene3D" id="3.90.550.10">
    <property type="entry name" value="Spore Coat Polysaccharide Biosynthesis Protein SpsA, Chain A"/>
    <property type="match status" value="1"/>
</dbReference>